<dbReference type="PANTHER" id="PTHR34219:SF1">
    <property type="entry name" value="PEPSY DOMAIN-CONTAINING PROTEIN"/>
    <property type="match status" value="1"/>
</dbReference>
<feature type="transmembrane region" description="Helical" evidence="1">
    <location>
        <begin position="374"/>
        <end position="394"/>
    </location>
</feature>
<feature type="transmembrane region" description="Helical" evidence="1">
    <location>
        <begin position="209"/>
        <end position="229"/>
    </location>
</feature>
<sequence length="468" mass="50980">MTSSTVRTASQGAPRSGAAAVLVALLMRLHFYIGLLVGPFLLIAAFSGLLYALTPQIESAVFHHQLYTDSRGPTLPLAEQIHVAEQVIESDARLSAVRPAPAPGTTTRVMFHEPGMGPSDARAIFVDPVTGGVRGDLPVYGTSGALPLRTWIDKFHRSLLLGDWGRLYSELAASWLWVLALGGLALWWQRRRRISAGGRRPSGMRRWHGTLGAWLMLGLLFFSATGLTWSQWAGGNIAVLRHAWGWGTPSVSTQLADAAPVGAHEHHGVVDNPGAKKVASPPPERFDGVLAAARGVGLDAGKVELIPPASEDRAWKVREIDRRWPTRVDEVAIEPNTLQVIDRTRFEDFPLAAKLTRWGIDAHMGILFGLPNQLLLVGVASGLIAMIVLGYRMWWQRRPTLRGCEVVAPLALLRRLPKPLALTILVMAALLGWALPLMGISLLAFLLLDSLLLHYRQRRTGAAVADPT</sequence>
<feature type="transmembrane region" description="Helical" evidence="1">
    <location>
        <begin position="31"/>
        <end position="53"/>
    </location>
</feature>
<organism evidence="2 3">
    <name type="scientific">Kushneria phosphatilytica</name>
    <dbReference type="NCBI Taxonomy" id="657387"/>
    <lineage>
        <taxon>Bacteria</taxon>
        <taxon>Pseudomonadati</taxon>
        <taxon>Pseudomonadota</taxon>
        <taxon>Gammaproteobacteria</taxon>
        <taxon>Oceanospirillales</taxon>
        <taxon>Halomonadaceae</taxon>
        <taxon>Kushneria</taxon>
    </lineage>
</organism>
<accession>A0A5C1A5Z0</accession>
<reference evidence="2 3" key="1">
    <citation type="submission" date="2019-08" db="EMBL/GenBank/DDBJ databases">
        <title>Complete genome sequence of Kushneria sp. YCWA18, a halophilic phosphate-solubilizing bacterium isolated from Daqiao saltern in China.</title>
        <authorList>
            <person name="Du G.-X."/>
            <person name="Qu L.-Y."/>
        </authorList>
    </citation>
    <scope>NUCLEOTIDE SEQUENCE [LARGE SCALE GENOMIC DNA]</scope>
    <source>
        <strain evidence="2 3">YCWA18</strain>
    </source>
</reference>
<keyword evidence="1" id="KW-1133">Transmembrane helix</keyword>
<dbReference type="RefSeq" id="WP_084388199.1">
    <property type="nucleotide sequence ID" value="NZ_CP043420.1"/>
</dbReference>
<proteinExistence type="predicted"/>
<gene>
    <name evidence="2" type="ORF">FY550_16260</name>
</gene>
<feature type="transmembrane region" description="Helical" evidence="1">
    <location>
        <begin position="167"/>
        <end position="188"/>
    </location>
</feature>
<evidence type="ECO:0000313" key="3">
    <source>
        <dbReference type="Proteomes" id="UP000322553"/>
    </source>
</evidence>
<dbReference type="InterPro" id="IPR005625">
    <property type="entry name" value="PepSY-ass_TM"/>
</dbReference>
<keyword evidence="3" id="KW-1185">Reference proteome</keyword>
<dbReference type="Proteomes" id="UP000322553">
    <property type="component" value="Chromosome"/>
</dbReference>
<name>A0A5C1A5Z0_9GAMM</name>
<evidence type="ECO:0000313" key="2">
    <source>
        <dbReference type="EMBL" id="QEL12539.1"/>
    </source>
</evidence>
<dbReference type="Pfam" id="PF03929">
    <property type="entry name" value="PepSY_TM"/>
    <property type="match status" value="1"/>
</dbReference>
<dbReference type="KEGG" id="kuy:FY550_16260"/>
<feature type="transmembrane region" description="Helical" evidence="1">
    <location>
        <begin position="420"/>
        <end position="448"/>
    </location>
</feature>
<keyword evidence="1" id="KW-0472">Membrane</keyword>
<dbReference type="AlphaFoldDB" id="A0A5C1A5Z0"/>
<evidence type="ECO:0000256" key="1">
    <source>
        <dbReference type="SAM" id="Phobius"/>
    </source>
</evidence>
<dbReference type="PANTHER" id="PTHR34219">
    <property type="entry name" value="IRON-REGULATED INNER MEMBRANE PROTEIN-RELATED"/>
    <property type="match status" value="1"/>
</dbReference>
<protein>
    <submittedName>
        <fullName evidence="2">PepSY domain-containing protein</fullName>
    </submittedName>
</protein>
<dbReference type="EMBL" id="CP043420">
    <property type="protein sequence ID" value="QEL12539.1"/>
    <property type="molecule type" value="Genomic_DNA"/>
</dbReference>
<dbReference type="OrthoDB" id="9791166at2"/>
<keyword evidence="1" id="KW-0812">Transmembrane</keyword>